<comment type="caution">
    <text evidence="3">The sequence shown here is derived from an EMBL/GenBank/DDBJ whole genome shotgun (WGS) entry which is preliminary data.</text>
</comment>
<evidence type="ECO:0000256" key="1">
    <source>
        <dbReference type="ARBA" id="ARBA00023125"/>
    </source>
</evidence>
<organism evidence="3 4">
    <name type="scientific">Alicyclobacillus sendaiensis PA2</name>
    <dbReference type="NCBI Taxonomy" id="3029425"/>
    <lineage>
        <taxon>Bacteria</taxon>
        <taxon>Bacillati</taxon>
        <taxon>Bacillota</taxon>
        <taxon>Bacilli</taxon>
        <taxon>Bacillales</taxon>
        <taxon>Alicyclobacillaceae</taxon>
        <taxon>Alicyclobacillus</taxon>
    </lineage>
</organism>
<evidence type="ECO:0000259" key="2">
    <source>
        <dbReference type="PROSITE" id="PS50943"/>
    </source>
</evidence>
<name>A0ABT6Y0B3_ALISE</name>
<keyword evidence="1" id="KW-0238">DNA-binding</keyword>
<dbReference type="SUPFAM" id="SSF47413">
    <property type="entry name" value="lambda repressor-like DNA-binding domains"/>
    <property type="match status" value="1"/>
</dbReference>
<dbReference type="EMBL" id="JASGCB010000022">
    <property type="protein sequence ID" value="MDI9260776.1"/>
    <property type="molecule type" value="Genomic_DNA"/>
</dbReference>
<feature type="domain" description="HTH cro/C1-type" evidence="2">
    <location>
        <begin position="10"/>
        <end position="64"/>
    </location>
</feature>
<reference evidence="3 4" key="1">
    <citation type="submission" date="2023-04" db="EMBL/GenBank/DDBJ databases">
        <title>A. sendaiensis sub sp. chiapanensis a novel subspecie with specific adaptation in bacterial cell wall isolated from an active volcano.</title>
        <authorList>
            <person name="Alvarez Gutierrez P.E."/>
            <person name="Ortiz Cortes L.Y."/>
        </authorList>
    </citation>
    <scope>NUCLEOTIDE SEQUENCE [LARGE SCALE GENOMIC DNA]</scope>
    <source>
        <strain evidence="3 4">PA2</strain>
    </source>
</reference>
<dbReference type="CDD" id="cd00093">
    <property type="entry name" value="HTH_XRE"/>
    <property type="match status" value="1"/>
</dbReference>
<dbReference type="InterPro" id="IPR001387">
    <property type="entry name" value="Cro/C1-type_HTH"/>
</dbReference>
<protein>
    <submittedName>
        <fullName evidence="3">Helix-turn-helix transcriptional regulator</fullName>
    </submittedName>
</protein>
<proteinExistence type="predicted"/>
<dbReference type="InterPro" id="IPR010982">
    <property type="entry name" value="Lambda_DNA-bd_dom_sf"/>
</dbReference>
<dbReference type="PROSITE" id="PS50943">
    <property type="entry name" value="HTH_CROC1"/>
    <property type="match status" value="1"/>
</dbReference>
<dbReference type="PANTHER" id="PTHR46558">
    <property type="entry name" value="TRACRIPTIONAL REGULATORY PROTEIN-RELATED-RELATED"/>
    <property type="match status" value="1"/>
</dbReference>
<dbReference type="Pfam" id="PF01381">
    <property type="entry name" value="HTH_3"/>
    <property type="match status" value="1"/>
</dbReference>
<evidence type="ECO:0000313" key="4">
    <source>
        <dbReference type="Proteomes" id="UP001529245"/>
    </source>
</evidence>
<dbReference type="SMART" id="SM00530">
    <property type="entry name" value="HTH_XRE"/>
    <property type="match status" value="1"/>
</dbReference>
<dbReference type="Proteomes" id="UP001529245">
    <property type="component" value="Unassembled WGS sequence"/>
</dbReference>
<evidence type="ECO:0000313" key="3">
    <source>
        <dbReference type="EMBL" id="MDI9260776.1"/>
    </source>
</evidence>
<sequence>MKLDAFGRRLRAFRKLKQMTQADLARAIGVSLATIGGIERGTRQPSAHLVEAIASALAVDPDELCGRDRATKVR</sequence>
<dbReference type="PANTHER" id="PTHR46558:SF11">
    <property type="entry name" value="HTH-TYPE TRANSCRIPTIONAL REGULATOR XRE"/>
    <property type="match status" value="1"/>
</dbReference>
<keyword evidence="4" id="KW-1185">Reference proteome</keyword>
<dbReference type="Gene3D" id="1.10.260.40">
    <property type="entry name" value="lambda repressor-like DNA-binding domains"/>
    <property type="match status" value="1"/>
</dbReference>
<accession>A0ABT6Y0B3</accession>
<gene>
    <name evidence="3" type="ORF">QID03_11430</name>
</gene>